<sequence length="166" mass="17947">MIGVTACTISSSASRIRPSPIPTRPSCPARDCLRPKKKITPIKISSGDSHERSKVRIRAISAVPTSAPSTITRAGVRATRSWATNDVTNKVVALLLCTSAVTPIPAQKASGFFSTLRLRTVRRRAPNTRITPVRTICVPHTNSATAESRWSKVNTASGSPYRYTFS</sequence>
<evidence type="ECO:0000313" key="1">
    <source>
        <dbReference type="EMBL" id="CNV05965.1"/>
    </source>
</evidence>
<protein>
    <submittedName>
        <fullName evidence="1">Uncharacterized protein</fullName>
    </submittedName>
</protein>
<proteinExistence type="predicted"/>
<accession>A0A655E5T7</accession>
<evidence type="ECO:0000313" key="2">
    <source>
        <dbReference type="Proteomes" id="UP000041314"/>
    </source>
</evidence>
<dbReference type="EMBL" id="CQPA01000052">
    <property type="protein sequence ID" value="CNV05965.1"/>
    <property type="molecule type" value="Genomic_DNA"/>
</dbReference>
<gene>
    <name evidence="1" type="ORF">ERS008198_04237</name>
</gene>
<dbReference type="AlphaFoldDB" id="A0A655E5T7"/>
<reference evidence="1 2" key="1">
    <citation type="submission" date="2015-03" db="EMBL/GenBank/DDBJ databases">
        <authorList>
            <consortium name="Pathogen Informatics"/>
        </authorList>
    </citation>
    <scope>NUCLEOTIDE SEQUENCE [LARGE SCALE GENOMIC DNA]</scope>
    <source>
        <strain evidence="1 2">A1104</strain>
    </source>
</reference>
<name>A0A655E5T7_SALET</name>
<organism evidence="1 2">
    <name type="scientific">Salmonella enterica subsp. enterica serovar Bovismorbificans</name>
    <dbReference type="NCBI Taxonomy" id="58097"/>
    <lineage>
        <taxon>Bacteria</taxon>
        <taxon>Pseudomonadati</taxon>
        <taxon>Pseudomonadota</taxon>
        <taxon>Gammaproteobacteria</taxon>
        <taxon>Enterobacterales</taxon>
        <taxon>Enterobacteriaceae</taxon>
        <taxon>Salmonella</taxon>
    </lineage>
</organism>
<dbReference type="Proteomes" id="UP000041314">
    <property type="component" value="Unassembled WGS sequence"/>
</dbReference>